<evidence type="ECO:0008006" key="4">
    <source>
        <dbReference type="Google" id="ProtNLM"/>
    </source>
</evidence>
<dbReference type="EMBL" id="MJEQ01037184">
    <property type="protein sequence ID" value="OIT05912.1"/>
    <property type="molecule type" value="Genomic_DNA"/>
</dbReference>
<evidence type="ECO:0000313" key="2">
    <source>
        <dbReference type="EMBL" id="OIT05912.1"/>
    </source>
</evidence>
<feature type="non-terminal residue" evidence="2">
    <location>
        <position position="437"/>
    </location>
</feature>
<comment type="caution">
    <text evidence="2">The sequence shown here is derived from an EMBL/GenBank/DDBJ whole genome shotgun (WGS) entry which is preliminary data.</text>
</comment>
<keyword evidence="3" id="KW-1185">Reference proteome</keyword>
<dbReference type="InterPro" id="IPR021109">
    <property type="entry name" value="Peptidase_aspartic_dom_sf"/>
</dbReference>
<dbReference type="Gene3D" id="2.40.70.10">
    <property type="entry name" value="Acid Proteases"/>
    <property type="match status" value="1"/>
</dbReference>
<sequence>MTRSSSRELVKYDPEIEKSLRLLRKEQTSRSQIFTSEEMENEELNNQLPPHQVEEQYDEVAPRRDRILRDYARPDHFEGESSVGFHTSSQLENCDVCQGNHPNHECQASTQNEEQVNVIGYRNNYSFGSPMAQKHPGFQWSNPNGAENPQRFFNQKQQVQGPPGFQNQNRGQQSFQQYQQQPQRAHQQSLEDLMYKFIKATDEKVESQHSAIKNLEIQVSQLATLMSGQIQGALPSNTEKNPKEHLKAISLRSGKSLDDPYADREGKPQEVEKVNGGENKIESKFAKEQKNKGKNVQENELITNPHSVPLPFPQKMKREKLDKQFSKFLDILKQLYINIPFTDALTQMPSYAKFLKEILSSKRKLEEVSVVKLTEKCSAILQNKLPQKLGDPRSFTIPCTVGGTHFEKALCDSGASINLMPFSNFRKLELGEIKDTG</sequence>
<protein>
    <recommendedName>
        <fullName evidence="4">Retrotransposon gag domain-containing protein</fullName>
    </recommendedName>
</protein>
<evidence type="ECO:0000313" key="3">
    <source>
        <dbReference type="Proteomes" id="UP000187609"/>
    </source>
</evidence>
<proteinExistence type="predicted"/>
<dbReference type="Proteomes" id="UP000187609">
    <property type="component" value="Unassembled WGS sequence"/>
</dbReference>
<feature type="region of interest" description="Disordered" evidence="1">
    <location>
        <begin position="27"/>
        <end position="60"/>
    </location>
</feature>
<dbReference type="PANTHER" id="PTHR33067:SF31">
    <property type="entry name" value="RNA-DIRECTED DNA POLYMERASE"/>
    <property type="match status" value="1"/>
</dbReference>
<feature type="region of interest" description="Disordered" evidence="1">
    <location>
        <begin position="157"/>
        <end position="187"/>
    </location>
</feature>
<name>A0A1J6IZF3_NICAT</name>
<reference evidence="2" key="1">
    <citation type="submission" date="2016-11" db="EMBL/GenBank/DDBJ databases">
        <title>The genome of Nicotiana attenuata.</title>
        <authorList>
            <person name="Xu S."/>
            <person name="Brockmoeller T."/>
            <person name="Gaquerel E."/>
            <person name="Navarro A."/>
            <person name="Kuhl H."/>
            <person name="Gase K."/>
            <person name="Ling Z."/>
            <person name="Zhou W."/>
            <person name="Kreitzer C."/>
            <person name="Stanke M."/>
            <person name="Tang H."/>
            <person name="Lyons E."/>
            <person name="Pandey P."/>
            <person name="Pandey S.P."/>
            <person name="Timmermann B."/>
            <person name="Baldwin I.T."/>
        </authorList>
    </citation>
    <scope>NUCLEOTIDE SEQUENCE [LARGE SCALE GENOMIC DNA]</scope>
    <source>
        <strain evidence="2">UT</strain>
    </source>
</reference>
<organism evidence="2 3">
    <name type="scientific">Nicotiana attenuata</name>
    <name type="common">Coyote tobacco</name>
    <dbReference type="NCBI Taxonomy" id="49451"/>
    <lineage>
        <taxon>Eukaryota</taxon>
        <taxon>Viridiplantae</taxon>
        <taxon>Streptophyta</taxon>
        <taxon>Embryophyta</taxon>
        <taxon>Tracheophyta</taxon>
        <taxon>Spermatophyta</taxon>
        <taxon>Magnoliopsida</taxon>
        <taxon>eudicotyledons</taxon>
        <taxon>Gunneridae</taxon>
        <taxon>Pentapetalae</taxon>
        <taxon>asterids</taxon>
        <taxon>lamiids</taxon>
        <taxon>Solanales</taxon>
        <taxon>Solanaceae</taxon>
        <taxon>Nicotianoideae</taxon>
        <taxon>Nicotianeae</taxon>
        <taxon>Nicotiana</taxon>
    </lineage>
</organism>
<feature type="compositionally biased region" description="Low complexity" evidence="1">
    <location>
        <begin position="164"/>
        <end position="187"/>
    </location>
</feature>
<dbReference type="OMA" id="NGTENPQ"/>
<evidence type="ECO:0000256" key="1">
    <source>
        <dbReference type="SAM" id="MobiDB-lite"/>
    </source>
</evidence>
<gene>
    <name evidence="2" type="ORF">A4A49_61663</name>
</gene>
<dbReference type="AlphaFoldDB" id="A0A1J6IZF3"/>
<accession>A0A1J6IZF3</accession>
<dbReference type="PANTHER" id="PTHR33067">
    <property type="entry name" value="RNA-DIRECTED DNA POLYMERASE-RELATED"/>
    <property type="match status" value="1"/>
</dbReference>
<dbReference type="Gramene" id="OIT05912">
    <property type="protein sequence ID" value="OIT05912"/>
    <property type="gene ID" value="A4A49_61663"/>
</dbReference>